<comment type="caution">
    <text evidence="1">The sequence shown here is derived from an EMBL/GenBank/DDBJ whole genome shotgun (WGS) entry which is preliminary data.</text>
</comment>
<gene>
    <name evidence="1" type="ORF">FQ154_15625</name>
</gene>
<evidence type="ECO:0000313" key="1">
    <source>
        <dbReference type="EMBL" id="KAA0974274.1"/>
    </source>
</evidence>
<dbReference type="InterPro" id="IPR036291">
    <property type="entry name" value="NAD(P)-bd_dom_sf"/>
</dbReference>
<dbReference type="Proteomes" id="UP000323856">
    <property type="component" value="Unassembled WGS sequence"/>
</dbReference>
<name>A0A5B0E5L7_9MICC</name>
<evidence type="ECO:0000313" key="2">
    <source>
        <dbReference type="Proteomes" id="UP000323856"/>
    </source>
</evidence>
<proteinExistence type="predicted"/>
<accession>A0A5B0E5L7</accession>
<sequence length="199" mass="21441">MRYRNGRVLVVRPGLIGGPGDPSGRSTYWPLRFAEHRDPVLVPKVSEGEARVQIIDVRDLSAFILEAGLAGEHGYVNAVDEVHALGLVLKLAREAAAAVAASDGYPVLEQRMVDYEVSRMAADSVKPWTGPTSLPLLLPQEDGFAGFARRADARALSLGLHRRSLRQMFEDSVSAGAGLEVDSLRSGLTAAEERRILGG</sequence>
<dbReference type="Gene3D" id="3.40.50.720">
    <property type="entry name" value="NAD(P)-binding Rossmann-like Domain"/>
    <property type="match status" value="1"/>
</dbReference>
<dbReference type="RefSeq" id="WP_149620442.1">
    <property type="nucleotide sequence ID" value="NZ_VOBL01000019.1"/>
</dbReference>
<organism evidence="1 2">
    <name type="scientific">Paeniglutamicibacter gangotriensis</name>
    <dbReference type="NCBI Taxonomy" id="254787"/>
    <lineage>
        <taxon>Bacteria</taxon>
        <taxon>Bacillati</taxon>
        <taxon>Actinomycetota</taxon>
        <taxon>Actinomycetes</taxon>
        <taxon>Micrococcales</taxon>
        <taxon>Micrococcaceae</taxon>
        <taxon>Paeniglutamicibacter</taxon>
    </lineage>
</organism>
<protein>
    <recommendedName>
        <fullName evidence="3">NAD-dependent epimerase/dehydratase family protein</fullName>
    </recommendedName>
</protein>
<dbReference type="AlphaFoldDB" id="A0A5B0E5L7"/>
<dbReference type="EMBL" id="VOBL01000019">
    <property type="protein sequence ID" value="KAA0974274.1"/>
    <property type="molecule type" value="Genomic_DNA"/>
</dbReference>
<reference evidence="1 2" key="1">
    <citation type="submission" date="2019-07" db="EMBL/GenBank/DDBJ databases">
        <title>Analysis of the biochemical properties, biological activity and biotechnological potential of siderophores and biosurfactants produced by Antarctic psychrotolerant bacteria.</title>
        <authorList>
            <person name="Styczynski M."/>
            <person name="Krucon T."/>
            <person name="Decewicz P."/>
            <person name="Dziewit L."/>
        </authorList>
    </citation>
    <scope>NUCLEOTIDE SEQUENCE [LARGE SCALE GENOMIC DNA]</scope>
    <source>
        <strain evidence="1 2">ANT_H27</strain>
    </source>
</reference>
<evidence type="ECO:0008006" key="3">
    <source>
        <dbReference type="Google" id="ProtNLM"/>
    </source>
</evidence>
<dbReference type="OrthoDB" id="7941246at2"/>
<dbReference type="SUPFAM" id="SSF51735">
    <property type="entry name" value="NAD(P)-binding Rossmann-fold domains"/>
    <property type="match status" value="1"/>
</dbReference>